<accession>A0A2P2R204</accession>
<reference evidence="1" key="1">
    <citation type="submission" date="2018-02" db="EMBL/GenBank/DDBJ databases">
        <title>Rhizophora mucronata_Transcriptome.</title>
        <authorList>
            <person name="Meera S.P."/>
            <person name="Sreeshan A."/>
            <person name="Augustine A."/>
        </authorList>
    </citation>
    <scope>NUCLEOTIDE SEQUENCE</scope>
    <source>
        <tissue evidence="1">Leaf</tissue>
    </source>
</reference>
<name>A0A2P2R204_RHIMU</name>
<dbReference type="EMBL" id="GGEC01092778">
    <property type="protein sequence ID" value="MBX73262.1"/>
    <property type="molecule type" value="Transcribed_RNA"/>
</dbReference>
<sequence length="55" mass="6102">MYGKIPLRVEQDSIPASCDMKFSIRGLSSNSSIVLSSFDLMPYSTKYPSGLCRHS</sequence>
<evidence type="ECO:0000313" key="1">
    <source>
        <dbReference type="EMBL" id="MBX73262.1"/>
    </source>
</evidence>
<dbReference type="AlphaFoldDB" id="A0A2P2R204"/>
<organism evidence="1">
    <name type="scientific">Rhizophora mucronata</name>
    <name type="common">Asiatic mangrove</name>
    <dbReference type="NCBI Taxonomy" id="61149"/>
    <lineage>
        <taxon>Eukaryota</taxon>
        <taxon>Viridiplantae</taxon>
        <taxon>Streptophyta</taxon>
        <taxon>Embryophyta</taxon>
        <taxon>Tracheophyta</taxon>
        <taxon>Spermatophyta</taxon>
        <taxon>Magnoliopsida</taxon>
        <taxon>eudicotyledons</taxon>
        <taxon>Gunneridae</taxon>
        <taxon>Pentapetalae</taxon>
        <taxon>rosids</taxon>
        <taxon>fabids</taxon>
        <taxon>Malpighiales</taxon>
        <taxon>Rhizophoraceae</taxon>
        <taxon>Rhizophora</taxon>
    </lineage>
</organism>
<protein>
    <submittedName>
        <fullName evidence="1">Uncharacterized protein</fullName>
    </submittedName>
</protein>
<proteinExistence type="predicted"/>